<keyword evidence="1" id="KW-0645">Protease</keyword>
<reference evidence="4" key="1">
    <citation type="submission" date="2017-09" db="EMBL/GenBank/DDBJ databases">
        <authorList>
            <person name="Regsiter A."/>
            <person name="William W."/>
        </authorList>
    </citation>
    <scope>NUCLEOTIDE SEQUENCE [LARGE SCALE GENOMIC DNA]</scope>
    <source>
        <strain evidence="4">500-1</strain>
    </source>
</reference>
<dbReference type="KEGG" id="pprf:DPRO_0853"/>
<dbReference type="Gene3D" id="2.40.10.120">
    <property type="match status" value="1"/>
</dbReference>
<dbReference type="InterPro" id="IPR001940">
    <property type="entry name" value="Peptidase_S1C"/>
</dbReference>
<dbReference type="EC" id="3.4.21.107" evidence="3"/>
<dbReference type="EMBL" id="LT907975">
    <property type="protein sequence ID" value="SOB57743.1"/>
    <property type="molecule type" value="Genomic_DNA"/>
</dbReference>
<dbReference type="PANTHER" id="PTHR43343">
    <property type="entry name" value="PEPTIDASE S12"/>
    <property type="match status" value="1"/>
</dbReference>
<dbReference type="InterPro" id="IPR009003">
    <property type="entry name" value="Peptidase_S1_PA"/>
</dbReference>
<name>A0A2C8F5S5_9BACT</name>
<dbReference type="GO" id="GO:0006508">
    <property type="term" value="P:proteolysis"/>
    <property type="evidence" value="ECO:0007669"/>
    <property type="project" value="UniProtKB-KW"/>
</dbReference>
<gene>
    <name evidence="3" type="ORF">DPRO_0853</name>
</gene>
<dbReference type="SUPFAM" id="SSF50494">
    <property type="entry name" value="Trypsin-like serine proteases"/>
    <property type="match status" value="1"/>
</dbReference>
<dbReference type="AlphaFoldDB" id="A0A2C8F5S5"/>
<protein>
    <submittedName>
        <fullName evidence="3">Peptidase S1 and S6 chymotrypsin/Hap</fullName>
        <ecNumber evidence="3">3.4.21.107</ecNumber>
    </submittedName>
</protein>
<proteinExistence type="predicted"/>
<dbReference type="OrthoDB" id="9766361at2"/>
<dbReference type="PANTHER" id="PTHR43343:SF3">
    <property type="entry name" value="PROTEASE DO-LIKE 8, CHLOROPLASTIC"/>
    <property type="match status" value="1"/>
</dbReference>
<dbReference type="PROSITE" id="PS51257">
    <property type="entry name" value="PROKAR_LIPOPROTEIN"/>
    <property type="match status" value="1"/>
</dbReference>
<dbReference type="Pfam" id="PF13365">
    <property type="entry name" value="Trypsin_2"/>
    <property type="match status" value="1"/>
</dbReference>
<organism evidence="3 4">
    <name type="scientific">Pseudodesulfovibrio profundus</name>
    <dbReference type="NCBI Taxonomy" id="57320"/>
    <lineage>
        <taxon>Bacteria</taxon>
        <taxon>Pseudomonadati</taxon>
        <taxon>Thermodesulfobacteriota</taxon>
        <taxon>Desulfovibrionia</taxon>
        <taxon>Desulfovibrionales</taxon>
        <taxon>Desulfovibrionaceae</taxon>
    </lineage>
</organism>
<evidence type="ECO:0000313" key="3">
    <source>
        <dbReference type="EMBL" id="SOB57743.1"/>
    </source>
</evidence>
<accession>A0A2C8F5S5</accession>
<evidence type="ECO:0000256" key="1">
    <source>
        <dbReference type="ARBA" id="ARBA00022670"/>
    </source>
</evidence>
<keyword evidence="4" id="KW-1185">Reference proteome</keyword>
<keyword evidence="2 3" id="KW-0378">Hydrolase</keyword>
<dbReference type="Proteomes" id="UP000219215">
    <property type="component" value="Chromosome DPRO"/>
</dbReference>
<dbReference type="GO" id="GO:0004252">
    <property type="term" value="F:serine-type endopeptidase activity"/>
    <property type="evidence" value="ECO:0007669"/>
    <property type="project" value="InterPro"/>
</dbReference>
<evidence type="ECO:0000313" key="4">
    <source>
        <dbReference type="Proteomes" id="UP000219215"/>
    </source>
</evidence>
<dbReference type="InterPro" id="IPR051201">
    <property type="entry name" value="Chloro_Bact_Ser_Proteases"/>
</dbReference>
<evidence type="ECO:0000256" key="2">
    <source>
        <dbReference type="ARBA" id="ARBA00022801"/>
    </source>
</evidence>
<sequence length="747" mass="84677">MKRVLLVAVCMMGLLISVGCKKTTTSGDIGYSFLYTPGDHLEELVEAKKYDEASMVYNSEEMWFVERQDDQEIMSLLQVVYKELDAKYLTPLEQETSRVAAIQWPVERNQWKATKKTLDAFYVDIQKSASIRLFQAPGFKSDTIDKAKTTLASKRKQLIEYAPTALGKYQLTTDECFFEAYPVEVNGEQFVEVHAVVFQETITKAKGKELLHINEKYVDYLTSDLKTLLADEYFSAHCPSPEKADLKQLMAAYSKVNEAGLEIDSVPGVKISFLEVTSETLKDKGVIEFPVGVEMDMPFSATSAGLSKGFEHKDVKSADIVILFNLASTKTFRRVDSSNYVKSKFLAGHKQVNNPEWDVLQVELQQANMEIMTNSGGRLSTSTANPYTNLGNALANLGRDLQINEAKDKVEELKEKFRNTPRYIDEPVYEPYHFQRVEMEVEKTGTVQYYVIDQRRKTYYTDFFDIHSQEFFTVAYNVLDEDPDKEKHQTTNVTEVVVDEFEGEAISVKISELLDHYSKNKANHKRYASLSTIRKDVVKNRNVAVAKAKEKEYGFDKKKDKRFESVVVVQASNSLGTGFYVTSNLVLTNYHVVEEQKFVELKKWDEIETFGKVIAKDVRLDLALIKVQDRGLPVTFYSKKKLPVGETVEAIGHPKGHLFTLTRGVISTIRKHETVMGVKGKPVMFVQTDTPINSGNSGGPLFLGNQVVGVNDWGLSKQISEGLNFSIHYSEVFTFLDDNNVDYRKGK</sequence>
<dbReference type="PRINTS" id="PR00834">
    <property type="entry name" value="PROTEASES2C"/>
</dbReference>
<dbReference type="RefSeq" id="WP_097010944.1">
    <property type="nucleotide sequence ID" value="NZ_LT907975.1"/>
</dbReference>